<feature type="compositionally biased region" description="Basic and acidic residues" evidence="1">
    <location>
        <begin position="125"/>
        <end position="134"/>
    </location>
</feature>
<dbReference type="NCBIfam" id="TIGR01714">
    <property type="entry name" value="phage_rep_org_N"/>
    <property type="match status" value="1"/>
</dbReference>
<evidence type="ECO:0000313" key="3">
    <source>
        <dbReference type="EMBL" id="AXL22227.1"/>
    </source>
</evidence>
<evidence type="ECO:0000313" key="4">
    <source>
        <dbReference type="Proteomes" id="UP000254337"/>
    </source>
</evidence>
<dbReference type="EMBL" id="CP029462">
    <property type="protein sequence ID" value="AXL22227.1"/>
    <property type="molecule type" value="Genomic_DNA"/>
</dbReference>
<keyword evidence="4" id="KW-1185">Reference proteome</keyword>
<gene>
    <name evidence="3" type="ORF">DKB62_12005</name>
</gene>
<feature type="domain" description="Phage replisome organiser N-terminal" evidence="2">
    <location>
        <begin position="21"/>
        <end position="140"/>
    </location>
</feature>
<dbReference type="OrthoDB" id="1625364at2"/>
<name>A0A346B284_9FIRM</name>
<proteinExistence type="predicted"/>
<reference evidence="3 4" key="1">
    <citation type="submission" date="2018-05" db="EMBL/GenBank/DDBJ databases">
        <title>Complete genome sequence of Megasphaera sp. AJH120T, isolated from the ceca of a chicken.</title>
        <authorList>
            <person name="Maki J."/>
            <person name="Looft T."/>
        </authorList>
    </citation>
    <scope>NUCLEOTIDE SEQUENCE [LARGE SCALE GENOMIC DNA]</scope>
    <source>
        <strain evidence="3 4">AJH120</strain>
    </source>
</reference>
<dbReference type="AlphaFoldDB" id="A0A346B284"/>
<dbReference type="InterPro" id="IPR010056">
    <property type="entry name" value="Phage_rep_org__N"/>
</dbReference>
<sequence length="598" mass="66172">MSLTTIESCEGRGADMKGLRWFQTKVGLFQDPRMMYLLSQPHGDSYFVIWFYLKDLAGMINDDGYIYVSERQVMPTELLARQLRRRKAFVERVLDVFEQIDLISRDETGLIRIVPWDEIQSFSRDEKKRSDARDRMRRYRQRQREEQANVAACASHNEMPGRMPAERLESVNGQACETGYVAPYGRSELDCLQHGEQIGRVLDESIQNDNELVPETERAASYGGAAVDYPLNGMKTIAVTDKKRLRVHGQAQQTGYTVPSGKADLHCVRHGEQVGAMPDEKVHGVDKPTPETEPAASYGRTAVDYHRNGMKTIAVTDKKRLRVHGQAQQTGDAVPSGKAEWECVHYGEQVGVLLDAKVQGVDKPIPEREYAASYGEAVMGCPRNSGKDAAGPDEKVQSVNGQTHKVECAVANDGADLTCTQLSERQEIAAYDRDGMNGIQGEERAEGIAYVTEDRAYVPGADFAADYLDEGRDTSSDREEPSSLPGGKALLYYEALFGKADGQTVEALQGLARRWGDEAVCRAVCIALKKGASSIQYIRTVLVHCKGTPRHDTAPSPYENARSMPSGQGGLRHISDMNWGSPDVSLGEGIRPVYEALP</sequence>
<evidence type="ECO:0000256" key="1">
    <source>
        <dbReference type="SAM" id="MobiDB-lite"/>
    </source>
</evidence>
<organism evidence="3 4">
    <name type="scientific">Megasphaera stantonii</name>
    <dbReference type="NCBI Taxonomy" id="2144175"/>
    <lineage>
        <taxon>Bacteria</taxon>
        <taxon>Bacillati</taxon>
        <taxon>Bacillota</taxon>
        <taxon>Negativicutes</taxon>
        <taxon>Veillonellales</taxon>
        <taxon>Veillonellaceae</taxon>
        <taxon>Megasphaera</taxon>
    </lineage>
</organism>
<evidence type="ECO:0000259" key="2">
    <source>
        <dbReference type="Pfam" id="PF09681"/>
    </source>
</evidence>
<accession>A0A346B284</accession>
<dbReference type="KEGG" id="meg:DKB62_12005"/>
<feature type="region of interest" description="Disordered" evidence="1">
    <location>
        <begin position="125"/>
        <end position="146"/>
    </location>
</feature>
<protein>
    <recommendedName>
        <fullName evidence="2">Phage replisome organiser N-terminal domain-containing protein</fullName>
    </recommendedName>
</protein>
<dbReference type="Proteomes" id="UP000254337">
    <property type="component" value="Chromosome"/>
</dbReference>
<dbReference type="Pfam" id="PF09681">
    <property type="entry name" value="Phage_rep_org_N"/>
    <property type="match status" value="1"/>
</dbReference>